<feature type="transmembrane region" description="Helical" evidence="1">
    <location>
        <begin position="141"/>
        <end position="160"/>
    </location>
</feature>
<dbReference type="PANTHER" id="PTHR22718">
    <property type="entry name" value="SERPENTINE RECEPTOR, CLASS X"/>
    <property type="match status" value="1"/>
</dbReference>
<keyword evidence="1" id="KW-1133">Transmembrane helix</keyword>
<dbReference type="WBParaSite" id="Csp11.Scaffold629.g13087.t1">
    <property type="protein sequence ID" value="Csp11.Scaffold629.g13087.t1"/>
    <property type="gene ID" value="Csp11.Scaffold629.g13087"/>
</dbReference>
<feature type="transmembrane region" description="Helical" evidence="1">
    <location>
        <begin position="270"/>
        <end position="288"/>
    </location>
</feature>
<feature type="transmembrane region" description="Helical" evidence="1">
    <location>
        <begin position="181"/>
        <end position="203"/>
    </location>
</feature>
<keyword evidence="1" id="KW-0812">Transmembrane</keyword>
<name>A0A1I7TYK5_9PELO</name>
<keyword evidence="1" id="KW-0472">Membrane</keyword>
<dbReference type="AlphaFoldDB" id="A0A1I7TYK5"/>
<dbReference type="PANTHER" id="PTHR22718:SF36">
    <property type="entry name" value="G_PROTEIN_RECEP_F1_2 DOMAIN-CONTAINING PROTEIN-RELATED"/>
    <property type="match status" value="1"/>
</dbReference>
<dbReference type="SUPFAM" id="SSF81321">
    <property type="entry name" value="Family A G protein-coupled receptor-like"/>
    <property type="match status" value="1"/>
</dbReference>
<reference evidence="3" key="1">
    <citation type="submission" date="2016-11" db="UniProtKB">
        <authorList>
            <consortium name="WormBaseParasite"/>
        </authorList>
    </citation>
    <scope>IDENTIFICATION</scope>
</reference>
<feature type="transmembrane region" description="Helical" evidence="1">
    <location>
        <begin position="300"/>
        <end position="326"/>
    </location>
</feature>
<dbReference type="Proteomes" id="UP000095282">
    <property type="component" value="Unplaced"/>
</dbReference>
<accession>A0A1I7TYK5</accession>
<evidence type="ECO:0000313" key="3">
    <source>
        <dbReference type="WBParaSite" id="Csp11.Scaffold629.g13087.t1"/>
    </source>
</evidence>
<evidence type="ECO:0000313" key="2">
    <source>
        <dbReference type="Proteomes" id="UP000095282"/>
    </source>
</evidence>
<keyword evidence="2" id="KW-1185">Reference proteome</keyword>
<feature type="transmembrane region" description="Helical" evidence="1">
    <location>
        <begin position="95"/>
        <end position="121"/>
    </location>
</feature>
<dbReference type="eggNOG" id="ENOG502THE6">
    <property type="taxonomic scope" value="Eukaryota"/>
</dbReference>
<dbReference type="Gene3D" id="1.20.1070.10">
    <property type="entry name" value="Rhodopsin 7-helix transmembrane proteins"/>
    <property type="match status" value="1"/>
</dbReference>
<sequence length="358" mass="41416">MNILPFVFVLEENLGFDHPATHVDVCLHRQYTRLCIDSKSKGNDEENPSVSSSSIPEKETSLVNIINLQVLILVINLLTWTYYSRKRKYCKEEEGPFFTILFILSLTVSFRILFSIAAISLSAFIENPMSSTKVFLLQSSLYVDYCSNFFSLTITFFMSLNRCLCFVSKDWNSRIFHGIHVVYPMVFSFIISVSGAITCVLTSEIRRSFMDKLGFVDYGPNKGFRVMINRTFFLFPIGSILCYFILYYHLRQRARLVLAKSNQSRGEQKVFLQLFITTLLYMALHATYEILTLIDWHKDFSFQLLFISILGIFNCLPEMSLPLLLICSSINIKKKFWESLKKDKTQPRVTTKSSTNNV</sequence>
<feature type="transmembrane region" description="Helical" evidence="1">
    <location>
        <begin position="232"/>
        <end position="250"/>
    </location>
</feature>
<dbReference type="CDD" id="cd00637">
    <property type="entry name" value="7tm_classA_rhodopsin-like"/>
    <property type="match status" value="1"/>
</dbReference>
<evidence type="ECO:0000256" key="1">
    <source>
        <dbReference type="SAM" id="Phobius"/>
    </source>
</evidence>
<feature type="transmembrane region" description="Helical" evidence="1">
    <location>
        <begin position="62"/>
        <end position="83"/>
    </location>
</feature>
<proteinExistence type="predicted"/>
<organism evidence="2 3">
    <name type="scientific">Caenorhabditis tropicalis</name>
    <dbReference type="NCBI Taxonomy" id="1561998"/>
    <lineage>
        <taxon>Eukaryota</taxon>
        <taxon>Metazoa</taxon>
        <taxon>Ecdysozoa</taxon>
        <taxon>Nematoda</taxon>
        <taxon>Chromadorea</taxon>
        <taxon>Rhabditida</taxon>
        <taxon>Rhabditina</taxon>
        <taxon>Rhabditomorpha</taxon>
        <taxon>Rhabditoidea</taxon>
        <taxon>Rhabditidae</taxon>
        <taxon>Peloderinae</taxon>
        <taxon>Caenorhabditis</taxon>
    </lineage>
</organism>
<protein>
    <submittedName>
        <fullName evidence="3">Serpentine Receptor, class T</fullName>
    </submittedName>
</protein>